<evidence type="ECO:0000313" key="2">
    <source>
        <dbReference type="EMBL" id="HCT58419.1"/>
    </source>
</evidence>
<evidence type="ECO:0000313" key="3">
    <source>
        <dbReference type="Proteomes" id="UP000264071"/>
    </source>
</evidence>
<accession>A0A3D4VBB3</accession>
<dbReference type="SUPFAM" id="SSF56925">
    <property type="entry name" value="OMPA-like"/>
    <property type="match status" value="1"/>
</dbReference>
<proteinExistence type="predicted"/>
<dbReference type="Gene3D" id="2.40.160.20">
    <property type="match status" value="1"/>
</dbReference>
<dbReference type="Proteomes" id="UP000264071">
    <property type="component" value="Unassembled WGS sequence"/>
</dbReference>
<evidence type="ECO:0000256" key="1">
    <source>
        <dbReference type="SAM" id="SignalP"/>
    </source>
</evidence>
<sequence length="232" mass="24748">MTLAAAWAATLFGSIEASAQPTAPSGRGSIGVHAQVSEPSGDFARNTNNGWGIGAYVLGGLDQNSIINLRGDFSFVNYANSRRRIPLSGTGGLIQLDLRTSSNIFSVVAGPQLLGPTGTFTPYATALGGFTVFATQSTIEGSDNTNTPFASTTNSSDAVWAYGGAAGAYIRVYNGRNPVRLDLGARFLRHDDVRYLNDQRVKEAFENDRPAIHLRGRADFVTYYLGVNIIAF</sequence>
<gene>
    <name evidence="2" type="ORF">DGD08_14540</name>
</gene>
<dbReference type="AlphaFoldDB" id="A0A3D4VBB3"/>
<dbReference type="EMBL" id="DPIY01000010">
    <property type="protein sequence ID" value="HCT58419.1"/>
    <property type="molecule type" value="Genomic_DNA"/>
</dbReference>
<evidence type="ECO:0008006" key="4">
    <source>
        <dbReference type="Google" id="ProtNLM"/>
    </source>
</evidence>
<dbReference type="InterPro" id="IPR011250">
    <property type="entry name" value="OMP/PagP_B-barrel"/>
</dbReference>
<dbReference type="OMA" id="YGRTTDQ"/>
<keyword evidence="1" id="KW-0732">Signal</keyword>
<feature type="chain" id="PRO_5017541967" description="Outer membrane protein beta-barrel domain-containing protein" evidence="1">
    <location>
        <begin position="20"/>
        <end position="232"/>
    </location>
</feature>
<organism evidence="2 3">
    <name type="scientific">Gemmatimonas aurantiaca</name>
    <dbReference type="NCBI Taxonomy" id="173480"/>
    <lineage>
        <taxon>Bacteria</taxon>
        <taxon>Pseudomonadati</taxon>
        <taxon>Gemmatimonadota</taxon>
        <taxon>Gemmatimonadia</taxon>
        <taxon>Gemmatimonadales</taxon>
        <taxon>Gemmatimonadaceae</taxon>
        <taxon>Gemmatimonas</taxon>
    </lineage>
</organism>
<protein>
    <recommendedName>
        <fullName evidence="4">Outer membrane protein beta-barrel domain-containing protein</fullName>
    </recommendedName>
</protein>
<name>A0A3D4VBB3_9BACT</name>
<feature type="signal peptide" evidence="1">
    <location>
        <begin position="1"/>
        <end position="19"/>
    </location>
</feature>
<reference evidence="2 3" key="1">
    <citation type="journal article" date="2018" name="Nat. Biotechnol.">
        <title>A standardized bacterial taxonomy based on genome phylogeny substantially revises the tree of life.</title>
        <authorList>
            <person name="Parks D.H."/>
            <person name="Chuvochina M."/>
            <person name="Waite D.W."/>
            <person name="Rinke C."/>
            <person name="Skarshewski A."/>
            <person name="Chaumeil P.A."/>
            <person name="Hugenholtz P."/>
        </authorList>
    </citation>
    <scope>NUCLEOTIDE SEQUENCE [LARGE SCALE GENOMIC DNA]</scope>
    <source>
        <strain evidence="2">UBA8844</strain>
    </source>
</reference>
<comment type="caution">
    <text evidence="2">The sequence shown here is derived from an EMBL/GenBank/DDBJ whole genome shotgun (WGS) entry which is preliminary data.</text>
</comment>